<sequence length="89" mass="10154">MSQSFTFRSLPFRLNSKRPRPPWTTLFALVSRLRSISKRLMDVLPICPPSTTTLPRSRTSLKLNSPLPRPISMRSPRNCTLLMSALTAR</sequence>
<proteinExistence type="predicted"/>
<dbReference type="AlphaFoldDB" id="A0A2G9T559"/>
<evidence type="ECO:0000313" key="1">
    <source>
        <dbReference type="EMBL" id="PIO52682.1"/>
    </source>
</evidence>
<dbReference type="EMBL" id="KZ427589">
    <property type="protein sequence ID" value="PIO52682.1"/>
    <property type="molecule type" value="Genomic_DNA"/>
</dbReference>
<protein>
    <submittedName>
        <fullName evidence="1">Uncharacterized protein</fullName>
    </submittedName>
</protein>
<keyword evidence="2" id="KW-1185">Reference proteome</keyword>
<reference evidence="1 2" key="1">
    <citation type="submission" date="2015-09" db="EMBL/GenBank/DDBJ databases">
        <title>Draft genome of the parasitic nematode Teladorsagia circumcincta isolate WARC Sus (inbred).</title>
        <authorList>
            <person name="Mitreva M."/>
        </authorList>
    </citation>
    <scope>NUCLEOTIDE SEQUENCE [LARGE SCALE GENOMIC DNA]</scope>
    <source>
        <strain evidence="1 2">S</strain>
    </source>
</reference>
<name>A0A2G9T559_TELCI</name>
<dbReference type="Proteomes" id="UP000230423">
    <property type="component" value="Unassembled WGS sequence"/>
</dbReference>
<organism evidence="1 2">
    <name type="scientific">Teladorsagia circumcincta</name>
    <name type="common">Brown stomach worm</name>
    <name type="synonym">Ostertagia circumcincta</name>
    <dbReference type="NCBI Taxonomy" id="45464"/>
    <lineage>
        <taxon>Eukaryota</taxon>
        <taxon>Metazoa</taxon>
        <taxon>Ecdysozoa</taxon>
        <taxon>Nematoda</taxon>
        <taxon>Chromadorea</taxon>
        <taxon>Rhabditida</taxon>
        <taxon>Rhabditina</taxon>
        <taxon>Rhabditomorpha</taxon>
        <taxon>Strongyloidea</taxon>
        <taxon>Trichostrongylidae</taxon>
        <taxon>Teladorsagia</taxon>
    </lineage>
</organism>
<evidence type="ECO:0000313" key="2">
    <source>
        <dbReference type="Proteomes" id="UP000230423"/>
    </source>
</evidence>
<gene>
    <name evidence="1" type="ORF">TELCIR_26010</name>
</gene>
<accession>A0A2G9T559</accession>